<gene>
    <name evidence="3" type="primary">phaB</name>
    <name evidence="3" type="ORF">PDESU_05106</name>
</gene>
<protein>
    <submittedName>
        <fullName evidence="3">Acetoacetyl-CoA reductase</fullName>
    </submittedName>
</protein>
<dbReference type="SUPFAM" id="SSF51735">
    <property type="entry name" value="NAD(P)-binding Rossmann-fold domains"/>
    <property type="match status" value="1"/>
</dbReference>
<dbReference type="InterPro" id="IPR036291">
    <property type="entry name" value="NAD(P)-bd_dom_sf"/>
</dbReference>
<sequence length="295" mass="33046">MNRKTVIITGANSGIGKAAAQRMAAEGHRIVLACRNPDRAEAAQREIGEDTIVGLVDLSRRASIHAFTDWAHRELGEIDVLINNAADFDLAHKEREMTADGFERIWFTNHLAPVLLADRLMDRLVASPQGRIINVSSMGLLFHPFLTVDLKDPMFNQRTFSVAKAYYQSKLAQLMYTLWLSRQLSGTMATANCIRVSNVRLDLDRFPDLPQWMKNLYAIKARFSITPEQMAETYAQAALNGDAGNQTGQHIGHPFKETGIPVYAKDPLCIEQVMQLTYKQLGIRPSISYEQPETG</sequence>
<name>A0A6C2U960_PONDE</name>
<accession>A0A6C2U960</accession>
<evidence type="ECO:0000313" key="3">
    <source>
        <dbReference type="EMBL" id="VGO16515.1"/>
    </source>
</evidence>
<evidence type="ECO:0000256" key="1">
    <source>
        <dbReference type="ARBA" id="ARBA00023002"/>
    </source>
</evidence>
<keyword evidence="4" id="KW-1185">Reference proteome</keyword>
<dbReference type="PRINTS" id="PR00081">
    <property type="entry name" value="GDHRDH"/>
</dbReference>
<keyword evidence="1" id="KW-0560">Oxidoreductase</keyword>
<dbReference type="EMBL" id="CAAHFG010000003">
    <property type="protein sequence ID" value="VGO16515.1"/>
    <property type="molecule type" value="Genomic_DNA"/>
</dbReference>
<dbReference type="RefSeq" id="WP_136082014.1">
    <property type="nucleotide sequence ID" value="NZ_CAAHFG010000003.1"/>
</dbReference>
<dbReference type="PRINTS" id="PR00080">
    <property type="entry name" value="SDRFAMILY"/>
</dbReference>
<dbReference type="GO" id="GO:0016491">
    <property type="term" value="F:oxidoreductase activity"/>
    <property type="evidence" value="ECO:0007669"/>
    <property type="project" value="UniProtKB-KW"/>
</dbReference>
<dbReference type="Gene3D" id="3.40.50.720">
    <property type="entry name" value="NAD(P)-binding Rossmann-like Domain"/>
    <property type="match status" value="1"/>
</dbReference>
<dbReference type="InterPro" id="IPR002347">
    <property type="entry name" value="SDR_fam"/>
</dbReference>
<evidence type="ECO:0000313" key="4">
    <source>
        <dbReference type="Proteomes" id="UP000366872"/>
    </source>
</evidence>
<organism evidence="3 4">
    <name type="scientific">Pontiella desulfatans</name>
    <dbReference type="NCBI Taxonomy" id="2750659"/>
    <lineage>
        <taxon>Bacteria</taxon>
        <taxon>Pseudomonadati</taxon>
        <taxon>Kiritimatiellota</taxon>
        <taxon>Kiritimatiellia</taxon>
        <taxon>Kiritimatiellales</taxon>
        <taxon>Pontiellaceae</taxon>
        <taxon>Pontiella</taxon>
    </lineage>
</organism>
<reference evidence="3 4" key="1">
    <citation type="submission" date="2019-04" db="EMBL/GenBank/DDBJ databases">
        <authorList>
            <person name="Van Vliet M D."/>
        </authorList>
    </citation>
    <scope>NUCLEOTIDE SEQUENCE [LARGE SCALE GENOMIC DNA]</scope>
    <source>
        <strain evidence="3 4">F1</strain>
    </source>
</reference>
<dbReference type="PANTHER" id="PTHR43157">
    <property type="entry name" value="PHOSPHATIDYLINOSITOL-GLYCAN BIOSYNTHESIS CLASS F PROTEIN-RELATED"/>
    <property type="match status" value="1"/>
</dbReference>
<comment type="similarity">
    <text evidence="2">Belongs to the short-chain dehydrogenases/reductases (SDR) family.</text>
</comment>
<dbReference type="AlphaFoldDB" id="A0A6C2U960"/>
<dbReference type="Proteomes" id="UP000366872">
    <property type="component" value="Unassembled WGS sequence"/>
</dbReference>
<evidence type="ECO:0000256" key="2">
    <source>
        <dbReference type="RuleBase" id="RU000363"/>
    </source>
</evidence>
<proteinExistence type="inferred from homology"/>
<dbReference type="PANTHER" id="PTHR43157:SF31">
    <property type="entry name" value="PHOSPHATIDYLINOSITOL-GLYCAN BIOSYNTHESIS CLASS F PROTEIN"/>
    <property type="match status" value="1"/>
</dbReference>
<dbReference type="Pfam" id="PF00106">
    <property type="entry name" value="adh_short"/>
    <property type="match status" value="1"/>
</dbReference>